<name>A0A0R2JP74_9LACO</name>
<dbReference type="RefSeq" id="WP_054646104.1">
    <property type="nucleotide sequence ID" value="NZ_FUXS01000001.1"/>
</dbReference>
<reference evidence="1 2" key="1">
    <citation type="journal article" date="2015" name="Genome Announc.">
        <title>Expanding the biotechnology potential of lactobacilli through comparative genomics of 213 strains and associated genera.</title>
        <authorList>
            <person name="Sun Z."/>
            <person name="Harris H.M."/>
            <person name="McCann A."/>
            <person name="Guo C."/>
            <person name="Argimon S."/>
            <person name="Zhang W."/>
            <person name="Yang X."/>
            <person name="Jeffery I.B."/>
            <person name="Cooney J.C."/>
            <person name="Kagawa T.F."/>
            <person name="Liu W."/>
            <person name="Song Y."/>
            <person name="Salvetti E."/>
            <person name="Wrobel A."/>
            <person name="Rasinkangas P."/>
            <person name="Parkhill J."/>
            <person name="Rea M.C."/>
            <person name="O'Sullivan O."/>
            <person name="Ritari J."/>
            <person name="Douillard F.P."/>
            <person name="Paul Ross R."/>
            <person name="Yang R."/>
            <person name="Briner A.E."/>
            <person name="Felis G.E."/>
            <person name="de Vos W.M."/>
            <person name="Barrangou R."/>
            <person name="Klaenhammer T.R."/>
            <person name="Caufield P.W."/>
            <person name="Cui Y."/>
            <person name="Zhang H."/>
            <person name="O'Toole P.W."/>
        </authorList>
    </citation>
    <scope>NUCLEOTIDE SEQUENCE [LARGE SCALE GENOMIC DNA]</scope>
    <source>
        <strain evidence="1 2">DSM 20690</strain>
    </source>
</reference>
<dbReference type="PATRIC" id="fig|1122148.6.peg.327"/>
<dbReference type="AlphaFoldDB" id="A0A0R2JP74"/>
<dbReference type="GeneID" id="61250188"/>
<comment type="caution">
    <text evidence="1">The sequence shown here is derived from an EMBL/GenBank/DDBJ whole genome shotgun (WGS) entry which is preliminary data.</text>
</comment>
<keyword evidence="2" id="KW-1185">Reference proteome</keyword>
<evidence type="ECO:0000313" key="1">
    <source>
        <dbReference type="EMBL" id="KRN78904.1"/>
    </source>
</evidence>
<sequence>MKSKAYETYNLEEFDEAIPYKIGDLVEVVFINNTGLGENETDWLKVIRKNVGKSTSIDSEFEFGPKCVKAVKSDNN</sequence>
<proteinExistence type="predicted"/>
<dbReference type="OrthoDB" id="9905648at2"/>
<dbReference type="Proteomes" id="UP000051565">
    <property type="component" value="Unassembled WGS sequence"/>
</dbReference>
<protein>
    <submittedName>
        <fullName evidence="1">Uncharacterized protein</fullName>
    </submittedName>
</protein>
<dbReference type="EMBL" id="JQBT01000032">
    <property type="protein sequence ID" value="KRN78904.1"/>
    <property type="molecule type" value="Genomic_DNA"/>
</dbReference>
<organism evidence="1 2">
    <name type="scientific">Fructilactobacillus lindneri DSM 20690 = JCM 11027</name>
    <dbReference type="NCBI Taxonomy" id="1122148"/>
    <lineage>
        <taxon>Bacteria</taxon>
        <taxon>Bacillati</taxon>
        <taxon>Bacillota</taxon>
        <taxon>Bacilli</taxon>
        <taxon>Lactobacillales</taxon>
        <taxon>Lactobacillaceae</taxon>
        <taxon>Fructilactobacillus</taxon>
    </lineage>
</organism>
<evidence type="ECO:0000313" key="2">
    <source>
        <dbReference type="Proteomes" id="UP000051565"/>
    </source>
</evidence>
<gene>
    <name evidence="1" type="ORF">IV52_GL000308</name>
</gene>
<dbReference type="STRING" id="53444.AYR59_04985"/>
<accession>A0A0R2JP74</accession>